<keyword evidence="3" id="KW-1003">Cell membrane</keyword>
<evidence type="ECO:0000256" key="10">
    <source>
        <dbReference type="ARBA" id="ARBA00023180"/>
    </source>
</evidence>
<evidence type="ECO:0000256" key="7">
    <source>
        <dbReference type="ARBA" id="ARBA00022989"/>
    </source>
</evidence>
<name>A0A2G2YQF6_CAPAN</name>
<dbReference type="GO" id="GO:0005886">
    <property type="term" value="C:plasma membrane"/>
    <property type="evidence" value="ECO:0007669"/>
    <property type="project" value="UniProtKB-SubCell"/>
</dbReference>
<comment type="caution">
    <text evidence="11">The sequence shown here is derived from an EMBL/GenBank/DDBJ whole genome shotgun (WGS) entry which is preliminary data.</text>
</comment>
<keyword evidence="12" id="KW-1185">Reference proteome</keyword>
<dbReference type="AlphaFoldDB" id="A0A2G2YQF6"/>
<dbReference type="Proteomes" id="UP000222542">
    <property type="component" value="Unassembled WGS sequence"/>
</dbReference>
<gene>
    <name evidence="11" type="ORF">T459_22771</name>
</gene>
<keyword evidence="4" id="KW-0433">Leucine-rich repeat</keyword>
<evidence type="ECO:0000256" key="2">
    <source>
        <dbReference type="ARBA" id="ARBA00009592"/>
    </source>
</evidence>
<evidence type="ECO:0000256" key="1">
    <source>
        <dbReference type="ARBA" id="ARBA00004251"/>
    </source>
</evidence>
<evidence type="ECO:0000256" key="4">
    <source>
        <dbReference type="ARBA" id="ARBA00022614"/>
    </source>
</evidence>
<evidence type="ECO:0000256" key="8">
    <source>
        <dbReference type="ARBA" id="ARBA00023136"/>
    </source>
</evidence>
<keyword evidence="6" id="KW-0677">Repeat</keyword>
<comment type="similarity">
    <text evidence="2">Belongs to the RLP family.</text>
</comment>
<protein>
    <recommendedName>
        <fullName evidence="13">PR-protein</fullName>
    </recommendedName>
</protein>
<evidence type="ECO:0000256" key="6">
    <source>
        <dbReference type="ARBA" id="ARBA00022737"/>
    </source>
</evidence>
<dbReference type="OMA" id="TYMIINF"/>
<keyword evidence="9" id="KW-0675">Receptor</keyword>
<keyword evidence="7" id="KW-1133">Transmembrane helix</keyword>
<evidence type="ECO:0000313" key="12">
    <source>
        <dbReference type="Proteomes" id="UP000222542"/>
    </source>
</evidence>
<sequence length="107" mass="11740">MKIIGGNSGTREHVADAYSDFYTNALIVTAKGLELELPRVLTTYMIINFSRNRFEGHIPNIIGDLVGLRTLNLFHNGLEGIIPASLQHLSVLESMDLSSNKMGGEIP</sequence>
<evidence type="ECO:0000256" key="9">
    <source>
        <dbReference type="ARBA" id="ARBA00023170"/>
    </source>
</evidence>
<evidence type="ECO:0000256" key="3">
    <source>
        <dbReference type="ARBA" id="ARBA00022475"/>
    </source>
</evidence>
<evidence type="ECO:0000313" key="11">
    <source>
        <dbReference type="EMBL" id="PHT71986.1"/>
    </source>
</evidence>
<dbReference type="EMBL" id="AYRZ02000009">
    <property type="protein sequence ID" value="PHT71986.1"/>
    <property type="molecule type" value="Genomic_DNA"/>
</dbReference>
<keyword evidence="5" id="KW-0812">Transmembrane</keyword>
<dbReference type="STRING" id="4072.A0A2G2YQF6"/>
<evidence type="ECO:0000256" key="5">
    <source>
        <dbReference type="ARBA" id="ARBA00022692"/>
    </source>
</evidence>
<dbReference type="PANTHER" id="PTHR27004">
    <property type="entry name" value="RECEPTOR-LIKE PROTEIN 12 ISOFORM X1"/>
    <property type="match status" value="1"/>
</dbReference>
<reference evidence="11 12" key="2">
    <citation type="journal article" date="2017" name="Genome Biol.">
        <title>New reference genome sequences of hot pepper reveal the massive evolution of plant disease-resistance genes by retroduplication.</title>
        <authorList>
            <person name="Kim S."/>
            <person name="Park J."/>
            <person name="Yeom S.I."/>
            <person name="Kim Y.M."/>
            <person name="Seo E."/>
            <person name="Kim K.T."/>
            <person name="Kim M.S."/>
            <person name="Lee J.M."/>
            <person name="Cheong K."/>
            <person name="Shin H.S."/>
            <person name="Kim S.B."/>
            <person name="Han K."/>
            <person name="Lee J."/>
            <person name="Park M."/>
            <person name="Lee H.A."/>
            <person name="Lee H.Y."/>
            <person name="Lee Y."/>
            <person name="Oh S."/>
            <person name="Lee J.H."/>
            <person name="Choi E."/>
            <person name="Choi E."/>
            <person name="Lee S.E."/>
            <person name="Jeon J."/>
            <person name="Kim H."/>
            <person name="Choi G."/>
            <person name="Song H."/>
            <person name="Lee J."/>
            <person name="Lee S.C."/>
            <person name="Kwon J.K."/>
            <person name="Lee H.Y."/>
            <person name="Koo N."/>
            <person name="Hong Y."/>
            <person name="Kim R.W."/>
            <person name="Kang W.H."/>
            <person name="Huh J.H."/>
            <person name="Kang B.C."/>
            <person name="Yang T.J."/>
            <person name="Lee Y.H."/>
            <person name="Bennetzen J.L."/>
            <person name="Choi D."/>
        </authorList>
    </citation>
    <scope>NUCLEOTIDE SEQUENCE [LARGE SCALE GENOMIC DNA]</scope>
    <source>
        <strain evidence="12">cv. CM334</strain>
    </source>
</reference>
<dbReference type="Pfam" id="PF13855">
    <property type="entry name" value="LRR_8"/>
    <property type="match status" value="1"/>
</dbReference>
<proteinExistence type="inferred from homology"/>
<evidence type="ECO:0008006" key="13">
    <source>
        <dbReference type="Google" id="ProtNLM"/>
    </source>
</evidence>
<dbReference type="PANTHER" id="PTHR27004:SF410">
    <property type="entry name" value="LEUCINE-RICH REPEAT-CONTAINING N-TERMINAL PLANT-TYPE DOMAIN-CONTAINING PROTEIN"/>
    <property type="match status" value="1"/>
</dbReference>
<dbReference type="InterPro" id="IPR032675">
    <property type="entry name" value="LRR_dom_sf"/>
</dbReference>
<organism evidence="11 12">
    <name type="scientific">Capsicum annuum</name>
    <name type="common">Capsicum pepper</name>
    <dbReference type="NCBI Taxonomy" id="4072"/>
    <lineage>
        <taxon>Eukaryota</taxon>
        <taxon>Viridiplantae</taxon>
        <taxon>Streptophyta</taxon>
        <taxon>Embryophyta</taxon>
        <taxon>Tracheophyta</taxon>
        <taxon>Spermatophyta</taxon>
        <taxon>Magnoliopsida</taxon>
        <taxon>eudicotyledons</taxon>
        <taxon>Gunneridae</taxon>
        <taxon>Pentapetalae</taxon>
        <taxon>asterids</taxon>
        <taxon>lamiids</taxon>
        <taxon>Solanales</taxon>
        <taxon>Solanaceae</taxon>
        <taxon>Solanoideae</taxon>
        <taxon>Capsiceae</taxon>
        <taxon>Capsicum</taxon>
    </lineage>
</organism>
<dbReference type="Gramene" id="PHT71986">
    <property type="protein sequence ID" value="PHT71986"/>
    <property type="gene ID" value="T459_22771"/>
</dbReference>
<keyword evidence="10" id="KW-0325">Glycoprotein</keyword>
<reference evidence="11 12" key="1">
    <citation type="journal article" date="2014" name="Nat. Genet.">
        <title>Genome sequence of the hot pepper provides insights into the evolution of pungency in Capsicum species.</title>
        <authorList>
            <person name="Kim S."/>
            <person name="Park M."/>
            <person name="Yeom S.I."/>
            <person name="Kim Y.M."/>
            <person name="Lee J.M."/>
            <person name="Lee H.A."/>
            <person name="Seo E."/>
            <person name="Choi J."/>
            <person name="Cheong K."/>
            <person name="Kim K.T."/>
            <person name="Jung K."/>
            <person name="Lee G.W."/>
            <person name="Oh S.K."/>
            <person name="Bae C."/>
            <person name="Kim S.B."/>
            <person name="Lee H.Y."/>
            <person name="Kim S.Y."/>
            <person name="Kim M.S."/>
            <person name="Kang B.C."/>
            <person name="Jo Y.D."/>
            <person name="Yang H.B."/>
            <person name="Jeong H.J."/>
            <person name="Kang W.H."/>
            <person name="Kwon J.K."/>
            <person name="Shin C."/>
            <person name="Lim J.Y."/>
            <person name="Park J.H."/>
            <person name="Huh J.H."/>
            <person name="Kim J.S."/>
            <person name="Kim B.D."/>
            <person name="Cohen O."/>
            <person name="Paran I."/>
            <person name="Suh M.C."/>
            <person name="Lee S.B."/>
            <person name="Kim Y.K."/>
            <person name="Shin Y."/>
            <person name="Noh S.J."/>
            <person name="Park J."/>
            <person name="Seo Y.S."/>
            <person name="Kwon S.Y."/>
            <person name="Kim H.A."/>
            <person name="Park J.M."/>
            <person name="Kim H.J."/>
            <person name="Choi S.B."/>
            <person name="Bosland P.W."/>
            <person name="Reeves G."/>
            <person name="Jo S.H."/>
            <person name="Lee B.W."/>
            <person name="Cho H.T."/>
            <person name="Choi H.S."/>
            <person name="Lee M.S."/>
            <person name="Yu Y."/>
            <person name="Do Choi Y."/>
            <person name="Park B.S."/>
            <person name="van Deynze A."/>
            <person name="Ashrafi H."/>
            <person name="Hill T."/>
            <person name="Kim W.T."/>
            <person name="Pai H.S."/>
            <person name="Ahn H.K."/>
            <person name="Yeam I."/>
            <person name="Giovannoni J.J."/>
            <person name="Rose J.K."/>
            <person name="Sorensen I."/>
            <person name="Lee S.J."/>
            <person name="Kim R.W."/>
            <person name="Choi I.Y."/>
            <person name="Choi B.S."/>
            <person name="Lim J.S."/>
            <person name="Lee Y.H."/>
            <person name="Choi D."/>
        </authorList>
    </citation>
    <scope>NUCLEOTIDE SEQUENCE [LARGE SCALE GENOMIC DNA]</scope>
    <source>
        <strain evidence="12">cv. CM334</strain>
    </source>
</reference>
<comment type="subcellular location">
    <subcellularLocation>
        <location evidence="1">Cell membrane</location>
        <topology evidence="1">Single-pass type I membrane protein</topology>
    </subcellularLocation>
</comment>
<dbReference type="SUPFAM" id="SSF52058">
    <property type="entry name" value="L domain-like"/>
    <property type="match status" value="1"/>
</dbReference>
<accession>A0A2G2YQF6</accession>
<keyword evidence="8" id="KW-0472">Membrane</keyword>
<dbReference type="InterPro" id="IPR001611">
    <property type="entry name" value="Leu-rich_rpt"/>
</dbReference>
<dbReference type="Gene3D" id="3.80.10.10">
    <property type="entry name" value="Ribonuclease Inhibitor"/>
    <property type="match status" value="1"/>
</dbReference>